<evidence type="ECO:0000256" key="1">
    <source>
        <dbReference type="ARBA" id="ARBA00022614"/>
    </source>
</evidence>
<dbReference type="InterPro" id="IPR025875">
    <property type="entry name" value="Leu-rich_rpt_4"/>
</dbReference>
<dbReference type="Gene3D" id="3.80.10.10">
    <property type="entry name" value="Ribonuclease Inhibitor"/>
    <property type="match status" value="1"/>
</dbReference>
<accession>A0A9N9K1R2</accession>
<dbReference type="InterPro" id="IPR052574">
    <property type="entry name" value="CDIRP"/>
</dbReference>
<evidence type="ECO:0000313" key="4">
    <source>
        <dbReference type="Proteomes" id="UP000789396"/>
    </source>
</evidence>
<comment type="caution">
    <text evidence="3">The sequence shown here is derived from an EMBL/GenBank/DDBJ whole genome shotgun (WGS) entry which is preliminary data.</text>
</comment>
<dbReference type="InterPro" id="IPR032675">
    <property type="entry name" value="LRR_dom_sf"/>
</dbReference>
<dbReference type="Pfam" id="PF12799">
    <property type="entry name" value="LRR_4"/>
    <property type="match status" value="1"/>
</dbReference>
<dbReference type="EMBL" id="CAJVPZ010075342">
    <property type="protein sequence ID" value="CAG8803812.1"/>
    <property type="molecule type" value="Genomic_DNA"/>
</dbReference>
<dbReference type="Proteomes" id="UP000789396">
    <property type="component" value="Unassembled WGS sequence"/>
</dbReference>
<name>A0A9N9K1R2_9GLOM</name>
<reference evidence="3" key="1">
    <citation type="submission" date="2021-06" db="EMBL/GenBank/DDBJ databases">
        <authorList>
            <person name="Kallberg Y."/>
            <person name="Tangrot J."/>
            <person name="Rosling A."/>
        </authorList>
    </citation>
    <scope>NUCLEOTIDE SEQUENCE</scope>
    <source>
        <strain evidence="3">IN212</strain>
    </source>
</reference>
<gene>
    <name evidence="3" type="ORF">RFULGI_LOCUS18013</name>
</gene>
<dbReference type="PANTHER" id="PTHR47566">
    <property type="match status" value="1"/>
</dbReference>
<dbReference type="AlphaFoldDB" id="A0A9N9K1R2"/>
<dbReference type="SUPFAM" id="SSF52058">
    <property type="entry name" value="L domain-like"/>
    <property type="match status" value="1"/>
</dbReference>
<dbReference type="OrthoDB" id="2310002at2759"/>
<organism evidence="3 4">
    <name type="scientific">Racocetra fulgida</name>
    <dbReference type="NCBI Taxonomy" id="60492"/>
    <lineage>
        <taxon>Eukaryota</taxon>
        <taxon>Fungi</taxon>
        <taxon>Fungi incertae sedis</taxon>
        <taxon>Mucoromycota</taxon>
        <taxon>Glomeromycotina</taxon>
        <taxon>Glomeromycetes</taxon>
        <taxon>Diversisporales</taxon>
        <taxon>Gigasporaceae</taxon>
        <taxon>Racocetra</taxon>
    </lineage>
</organism>
<protein>
    <submittedName>
        <fullName evidence="3">12617_t:CDS:1</fullName>
    </submittedName>
</protein>
<proteinExistence type="predicted"/>
<evidence type="ECO:0000313" key="3">
    <source>
        <dbReference type="EMBL" id="CAG8803812.1"/>
    </source>
</evidence>
<evidence type="ECO:0000256" key="2">
    <source>
        <dbReference type="ARBA" id="ARBA00022737"/>
    </source>
</evidence>
<feature type="non-terminal residue" evidence="3">
    <location>
        <position position="1"/>
    </location>
</feature>
<dbReference type="PANTHER" id="PTHR47566:SF1">
    <property type="entry name" value="PROTEIN NUD1"/>
    <property type="match status" value="1"/>
</dbReference>
<keyword evidence="4" id="KW-1185">Reference proteome</keyword>
<sequence>RNYKKEVEEISGGKKNLIGELIIADFPQLEEISIGLNQLTQLHLKNCPQLIKLDCFDNKLTELTITNCPNLQKIYADNNQLTSLDVSHNPQLTDLYCDYSLHPNVIGLEKTSIVRLDVRRGLNQGEITNPQEIWQILIGVKEIFPEMKLIDISDLNQLAVQVNKKTAYDEEFLKQICPLEPEDFGEFIKQKKGNFY</sequence>
<keyword evidence="1" id="KW-0433">Leucine-rich repeat</keyword>
<dbReference type="GO" id="GO:0035591">
    <property type="term" value="F:signaling adaptor activity"/>
    <property type="evidence" value="ECO:0007669"/>
    <property type="project" value="TreeGrafter"/>
</dbReference>
<keyword evidence="2" id="KW-0677">Repeat</keyword>